<dbReference type="EMBL" id="QZEY01000001">
    <property type="protein sequence ID" value="RJL36210.1"/>
    <property type="molecule type" value="Genomic_DNA"/>
</dbReference>
<evidence type="ECO:0000313" key="2">
    <source>
        <dbReference type="Proteomes" id="UP000265768"/>
    </source>
</evidence>
<gene>
    <name evidence="1" type="ORF">D5H75_02455</name>
</gene>
<proteinExistence type="predicted"/>
<organism evidence="1 2">
    <name type="scientific">Bailinhaonella thermotolerans</name>
    <dbReference type="NCBI Taxonomy" id="1070861"/>
    <lineage>
        <taxon>Bacteria</taxon>
        <taxon>Bacillati</taxon>
        <taxon>Actinomycetota</taxon>
        <taxon>Actinomycetes</taxon>
        <taxon>Streptosporangiales</taxon>
        <taxon>Streptosporangiaceae</taxon>
        <taxon>Bailinhaonella</taxon>
    </lineage>
</organism>
<reference evidence="1 2" key="1">
    <citation type="submission" date="2018-09" db="EMBL/GenBank/DDBJ databases">
        <title>YIM 75507 draft genome.</title>
        <authorList>
            <person name="Tang S."/>
            <person name="Feng Y."/>
        </authorList>
    </citation>
    <scope>NUCLEOTIDE SEQUENCE [LARGE SCALE GENOMIC DNA]</scope>
    <source>
        <strain evidence="1 2">YIM 75507</strain>
    </source>
</reference>
<accession>A0A3A4B6F3</accession>
<sequence length="221" mass="23756">MDLVYTTAGGIVGAAVTTYLSRDHERRHLRADVQQRLQRVAAVRAGVHDIAPRGAGNRRRARRAGDGRLVAADHFGLSVLLEDGTDAERALREALDGLVVSALSAGVPRRVLDFAGGGEEQALQCEVVRLIDARLGGLLDEADLDALTAAGDDYREATTQLLLQTLWHPWRSRPRLRARLRALRAQATALHGRRQAALAVLATPEHTLALGQALAPSPGQA</sequence>
<dbReference type="AlphaFoldDB" id="A0A3A4B6F3"/>
<keyword evidence="2" id="KW-1185">Reference proteome</keyword>
<dbReference type="Proteomes" id="UP000265768">
    <property type="component" value="Unassembled WGS sequence"/>
</dbReference>
<comment type="caution">
    <text evidence="1">The sequence shown here is derived from an EMBL/GenBank/DDBJ whole genome shotgun (WGS) entry which is preliminary data.</text>
</comment>
<evidence type="ECO:0000313" key="1">
    <source>
        <dbReference type="EMBL" id="RJL36210.1"/>
    </source>
</evidence>
<protein>
    <submittedName>
        <fullName evidence="1">Uncharacterized protein</fullName>
    </submittedName>
</protein>
<dbReference type="OrthoDB" id="4180233at2"/>
<name>A0A3A4B6F3_9ACTN</name>